<organism evidence="11 12">
    <name type="scientific">Armadillidium nasatum</name>
    <dbReference type="NCBI Taxonomy" id="96803"/>
    <lineage>
        <taxon>Eukaryota</taxon>
        <taxon>Metazoa</taxon>
        <taxon>Ecdysozoa</taxon>
        <taxon>Arthropoda</taxon>
        <taxon>Crustacea</taxon>
        <taxon>Multicrustacea</taxon>
        <taxon>Malacostraca</taxon>
        <taxon>Eumalacostraca</taxon>
        <taxon>Peracarida</taxon>
        <taxon>Isopoda</taxon>
        <taxon>Oniscidea</taxon>
        <taxon>Crinocheta</taxon>
        <taxon>Armadillidiidae</taxon>
        <taxon>Armadillidium</taxon>
    </lineage>
</organism>
<feature type="non-terminal residue" evidence="11">
    <location>
        <position position="1"/>
    </location>
</feature>
<dbReference type="SUPFAM" id="SSF46906">
    <property type="entry name" value="Ribosomal protein L11, C-terminal domain"/>
    <property type="match status" value="1"/>
</dbReference>
<comment type="similarity">
    <text evidence="1 7">Belongs to the universal ribosomal protein uL11 family.</text>
</comment>
<evidence type="ECO:0000256" key="1">
    <source>
        <dbReference type="ARBA" id="ARBA00010537"/>
    </source>
</evidence>
<evidence type="ECO:0000313" key="11">
    <source>
        <dbReference type="EMBL" id="KAB7506150.1"/>
    </source>
</evidence>
<dbReference type="AlphaFoldDB" id="A0A5N5TJH4"/>
<comment type="caution">
    <text evidence="11">The sequence shown here is derived from an EMBL/GenBank/DDBJ whole genome shotgun (WGS) entry which is preliminary data.</text>
</comment>
<evidence type="ECO:0000256" key="8">
    <source>
        <dbReference type="SAM" id="Coils"/>
    </source>
</evidence>
<dbReference type="GO" id="GO:0070180">
    <property type="term" value="F:large ribosomal subunit rRNA binding"/>
    <property type="evidence" value="ECO:0007669"/>
    <property type="project" value="TreeGrafter"/>
</dbReference>
<dbReference type="InterPro" id="IPR036796">
    <property type="entry name" value="Ribosomal_uL11_N_sf"/>
</dbReference>
<feature type="domain" description="Large ribosomal subunit protein uL11 N-terminal" evidence="10">
    <location>
        <begin position="1"/>
        <end position="37"/>
    </location>
</feature>
<evidence type="ECO:0000256" key="7">
    <source>
        <dbReference type="RuleBase" id="RU003978"/>
    </source>
</evidence>
<reference evidence="11 12" key="1">
    <citation type="journal article" date="2019" name="PLoS Biol.">
        <title>Sex chromosomes control vertical transmission of feminizing Wolbachia symbionts in an isopod.</title>
        <authorList>
            <person name="Becking T."/>
            <person name="Chebbi M.A."/>
            <person name="Giraud I."/>
            <person name="Moumen B."/>
            <person name="Laverre T."/>
            <person name="Caubet Y."/>
            <person name="Peccoud J."/>
            <person name="Gilbert C."/>
            <person name="Cordaux R."/>
        </authorList>
    </citation>
    <scope>NUCLEOTIDE SEQUENCE [LARGE SCALE GENOMIC DNA]</scope>
    <source>
        <strain evidence="11">ANa2</strain>
        <tissue evidence="11">Whole body excluding digestive tract and cuticle</tissue>
    </source>
</reference>
<dbReference type="FunFam" id="1.10.10.250:FF:000003">
    <property type="entry name" value="Mitochondrial ribosomal protein L11"/>
    <property type="match status" value="1"/>
</dbReference>
<dbReference type="Pfam" id="PF03946">
    <property type="entry name" value="Ribosomal_L11_N"/>
    <property type="match status" value="1"/>
</dbReference>
<dbReference type="EMBL" id="SEYY01000977">
    <property type="protein sequence ID" value="KAB7506150.1"/>
    <property type="molecule type" value="Genomic_DNA"/>
</dbReference>
<dbReference type="OrthoDB" id="1091498at2759"/>
<keyword evidence="12" id="KW-1185">Reference proteome</keyword>
<dbReference type="GO" id="GO:0005762">
    <property type="term" value="C:mitochondrial large ribosomal subunit"/>
    <property type="evidence" value="ECO:0007669"/>
    <property type="project" value="TreeGrafter"/>
</dbReference>
<evidence type="ECO:0000259" key="10">
    <source>
        <dbReference type="Pfam" id="PF03946"/>
    </source>
</evidence>
<dbReference type="SMART" id="SM00649">
    <property type="entry name" value="RL11"/>
    <property type="match status" value="1"/>
</dbReference>
<protein>
    <recommendedName>
        <fullName evidence="5">Large ribosomal subunit protein uL11m</fullName>
    </recommendedName>
    <alternativeName>
        <fullName evidence="6">39S ribosomal protein L11, mitochondrial</fullName>
    </alternativeName>
</protein>
<evidence type="ECO:0000256" key="3">
    <source>
        <dbReference type="ARBA" id="ARBA00023274"/>
    </source>
</evidence>
<name>A0A5N5TJH4_9CRUS</name>
<evidence type="ECO:0000313" key="12">
    <source>
        <dbReference type="Proteomes" id="UP000326759"/>
    </source>
</evidence>
<dbReference type="SUPFAM" id="SSF54747">
    <property type="entry name" value="Ribosomal L11/L12e N-terminal domain"/>
    <property type="match status" value="1"/>
</dbReference>
<dbReference type="Gene3D" id="1.10.10.250">
    <property type="entry name" value="Ribosomal protein L11, C-terminal domain"/>
    <property type="match status" value="1"/>
</dbReference>
<dbReference type="CDD" id="cd00349">
    <property type="entry name" value="Ribosomal_L11"/>
    <property type="match status" value="1"/>
</dbReference>
<dbReference type="PANTHER" id="PTHR11661">
    <property type="entry name" value="60S RIBOSOMAL PROTEIN L12"/>
    <property type="match status" value="1"/>
</dbReference>
<feature type="coiled-coil region" evidence="8">
    <location>
        <begin position="122"/>
        <end position="149"/>
    </location>
</feature>
<evidence type="ECO:0000256" key="2">
    <source>
        <dbReference type="ARBA" id="ARBA00022980"/>
    </source>
</evidence>
<dbReference type="PANTHER" id="PTHR11661:SF1">
    <property type="entry name" value="LARGE RIBOSOMAL SUBUNIT PROTEIN UL11M"/>
    <property type="match status" value="1"/>
</dbReference>
<evidence type="ECO:0000256" key="5">
    <source>
        <dbReference type="ARBA" id="ARBA00040104"/>
    </source>
</evidence>
<sequence>RGINIAAFCKDFNNRTSIYKEGVPLPCKIKVNPDRSYDLSIYKPPPMYFLLQAAGIQRGAMKPGEDAVGKVTIKHIYEIAKIEKEDPRYKLIPLPKLCEILISSAHSMGIEVVRDIDLQDYGQYLEEKALLVEEQLKELQEKREAKLLRK</sequence>
<dbReference type="Proteomes" id="UP000326759">
    <property type="component" value="Unassembled WGS sequence"/>
</dbReference>
<keyword evidence="3 7" id="KW-0687">Ribonucleoprotein</keyword>
<keyword evidence="8" id="KW-0175">Coiled coil</keyword>
<accession>A0A5N5TJH4</accession>
<evidence type="ECO:0000259" key="9">
    <source>
        <dbReference type="Pfam" id="PF00298"/>
    </source>
</evidence>
<feature type="domain" description="Large ribosomal subunit protein uL11 C-terminal" evidence="9">
    <location>
        <begin position="43"/>
        <end position="112"/>
    </location>
</feature>
<dbReference type="Pfam" id="PF00298">
    <property type="entry name" value="Ribosomal_L11"/>
    <property type="match status" value="1"/>
</dbReference>
<dbReference type="InterPro" id="IPR020783">
    <property type="entry name" value="Ribosomal_uL11_C"/>
</dbReference>
<dbReference type="GO" id="GO:0006412">
    <property type="term" value="P:translation"/>
    <property type="evidence" value="ECO:0007669"/>
    <property type="project" value="InterPro"/>
</dbReference>
<proteinExistence type="inferred from homology"/>
<evidence type="ECO:0000256" key="6">
    <source>
        <dbReference type="ARBA" id="ARBA00041455"/>
    </source>
</evidence>
<evidence type="ECO:0000256" key="4">
    <source>
        <dbReference type="ARBA" id="ARBA00038782"/>
    </source>
</evidence>
<dbReference type="InterPro" id="IPR036769">
    <property type="entry name" value="Ribosomal_uL11_C_sf"/>
</dbReference>
<dbReference type="InterPro" id="IPR020784">
    <property type="entry name" value="Ribosomal_uL11_N"/>
</dbReference>
<dbReference type="HAMAP" id="MF_00736">
    <property type="entry name" value="Ribosomal_uL11"/>
    <property type="match status" value="1"/>
</dbReference>
<gene>
    <name evidence="11" type="primary">mRpL11</name>
    <name evidence="11" type="ORF">Anas_09053</name>
</gene>
<dbReference type="InterPro" id="IPR000911">
    <property type="entry name" value="Ribosomal_uL11"/>
</dbReference>
<comment type="subunit">
    <text evidence="4">Component of the mitochondrial ribosome large subunit (39S) which comprises a 16S rRNA and about 50 distinct proteins.</text>
</comment>
<dbReference type="GO" id="GO:0003735">
    <property type="term" value="F:structural constituent of ribosome"/>
    <property type="evidence" value="ECO:0007669"/>
    <property type="project" value="InterPro"/>
</dbReference>
<dbReference type="Gene3D" id="3.30.1550.10">
    <property type="entry name" value="Ribosomal protein L11/L12, N-terminal domain"/>
    <property type="match status" value="1"/>
</dbReference>
<keyword evidence="2 7" id="KW-0689">Ribosomal protein</keyword>